<dbReference type="InterPro" id="IPR001796">
    <property type="entry name" value="DHFR_dom"/>
</dbReference>
<comment type="similarity">
    <text evidence="2 7">Belongs to the dihydrofolate reductase family.</text>
</comment>
<keyword evidence="6 7" id="KW-0560">Oxidoreductase</keyword>
<dbReference type="EC" id="1.5.1.3" evidence="3 7"/>
<dbReference type="PANTHER" id="PTHR48069">
    <property type="entry name" value="DIHYDROFOLATE REDUCTASE"/>
    <property type="match status" value="1"/>
</dbReference>
<dbReference type="CDD" id="cd00209">
    <property type="entry name" value="DHFR"/>
    <property type="match status" value="1"/>
</dbReference>
<comment type="catalytic activity">
    <reaction evidence="7">
        <text>(6S)-5,6,7,8-tetrahydrofolate + NADP(+) = 7,8-dihydrofolate + NADPH + H(+)</text>
        <dbReference type="Rhea" id="RHEA:15009"/>
        <dbReference type="ChEBI" id="CHEBI:15378"/>
        <dbReference type="ChEBI" id="CHEBI:57451"/>
        <dbReference type="ChEBI" id="CHEBI:57453"/>
        <dbReference type="ChEBI" id="CHEBI:57783"/>
        <dbReference type="ChEBI" id="CHEBI:58349"/>
        <dbReference type="EC" id="1.5.1.3"/>
    </reaction>
</comment>
<dbReference type="PRINTS" id="PR00070">
    <property type="entry name" value="DHFR"/>
</dbReference>
<keyword evidence="4 7" id="KW-0554">One-carbon metabolism</keyword>
<dbReference type="InterPro" id="IPR012259">
    <property type="entry name" value="DHFR"/>
</dbReference>
<feature type="compositionally biased region" description="Basic and acidic residues" evidence="8">
    <location>
        <begin position="146"/>
        <end position="164"/>
    </location>
</feature>
<dbReference type="PIRSF" id="PIRSF000194">
    <property type="entry name" value="DHFR"/>
    <property type="match status" value="1"/>
</dbReference>
<dbReference type="PANTHER" id="PTHR48069:SF3">
    <property type="entry name" value="DIHYDROFOLATE REDUCTASE"/>
    <property type="match status" value="1"/>
</dbReference>
<evidence type="ECO:0000256" key="2">
    <source>
        <dbReference type="ARBA" id="ARBA00009539"/>
    </source>
</evidence>
<reference evidence="10" key="1">
    <citation type="submission" date="2021-01" db="EMBL/GenBank/DDBJ databases">
        <title>Whole genome shotgun sequence of Actinoplanes rishiriensis NBRC 108556.</title>
        <authorList>
            <person name="Komaki H."/>
            <person name="Tamura T."/>
        </authorList>
    </citation>
    <scope>NUCLEOTIDE SEQUENCE</scope>
    <source>
        <strain evidence="10">NBRC 108556</strain>
    </source>
</reference>
<feature type="compositionally biased region" description="Polar residues" evidence="8">
    <location>
        <begin position="175"/>
        <end position="184"/>
    </location>
</feature>
<dbReference type="Pfam" id="PF00186">
    <property type="entry name" value="DHFR_1"/>
    <property type="match status" value="1"/>
</dbReference>
<dbReference type="EMBL" id="BOMV01000056">
    <property type="protein sequence ID" value="GIE97330.1"/>
    <property type="molecule type" value="Genomic_DNA"/>
</dbReference>
<evidence type="ECO:0000313" key="11">
    <source>
        <dbReference type="Proteomes" id="UP000636960"/>
    </source>
</evidence>
<keyword evidence="5 7" id="KW-0521">NADP</keyword>
<evidence type="ECO:0000256" key="6">
    <source>
        <dbReference type="ARBA" id="ARBA00023002"/>
    </source>
</evidence>
<feature type="domain" description="DHFR" evidence="9">
    <location>
        <begin position="1"/>
        <end position="184"/>
    </location>
</feature>
<gene>
    <name evidence="10" type="primary">folA</name>
    <name evidence="10" type="ORF">Ari01nite_47950</name>
</gene>
<comment type="function">
    <text evidence="7">Key enzyme in folate metabolism. Catalyzes an essential reaction for de novo glycine and purine synthesis, and for DNA precursor synthesis.</text>
</comment>
<evidence type="ECO:0000256" key="7">
    <source>
        <dbReference type="PIRNR" id="PIRNR000194"/>
    </source>
</evidence>
<keyword evidence="11" id="KW-1185">Reference proteome</keyword>
<evidence type="ECO:0000256" key="8">
    <source>
        <dbReference type="SAM" id="MobiDB-lite"/>
    </source>
</evidence>
<evidence type="ECO:0000256" key="5">
    <source>
        <dbReference type="ARBA" id="ARBA00022857"/>
    </source>
</evidence>
<dbReference type="Proteomes" id="UP000636960">
    <property type="component" value="Unassembled WGS sequence"/>
</dbReference>
<comment type="pathway">
    <text evidence="1 7">Cofactor biosynthesis; tetrahydrofolate biosynthesis; 5,6,7,8-tetrahydrofolate from 7,8-dihydrofolate: step 1/1.</text>
</comment>
<evidence type="ECO:0000256" key="1">
    <source>
        <dbReference type="ARBA" id="ARBA00004903"/>
    </source>
</evidence>
<sequence>MLIASVDRNRVIGRDGDLAWRHPDDLLRVRRLTMGGTLVMGRRTYDSIGRPLAGRRTIVVTRRTDWQPAGVTVVHSVGGALEAAGGDVIGFGGGEIYAQLLPHADRLEMTEIDAELAGDVYFPEIDPARWSASRREERDGFSWVTYERRQTPTRGRESRRDQRRASTVAPARAASTMNASAKIT</sequence>
<dbReference type="GO" id="GO:0005829">
    <property type="term" value="C:cytosol"/>
    <property type="evidence" value="ECO:0007669"/>
    <property type="project" value="TreeGrafter"/>
</dbReference>
<dbReference type="GO" id="GO:0006730">
    <property type="term" value="P:one-carbon metabolic process"/>
    <property type="evidence" value="ECO:0007669"/>
    <property type="project" value="UniProtKB-KW"/>
</dbReference>
<organism evidence="10 11">
    <name type="scientific">Paractinoplanes rishiriensis</name>
    <dbReference type="NCBI Taxonomy" id="1050105"/>
    <lineage>
        <taxon>Bacteria</taxon>
        <taxon>Bacillati</taxon>
        <taxon>Actinomycetota</taxon>
        <taxon>Actinomycetes</taxon>
        <taxon>Micromonosporales</taxon>
        <taxon>Micromonosporaceae</taxon>
        <taxon>Paractinoplanes</taxon>
    </lineage>
</organism>
<accession>A0A919K1I5</accession>
<dbReference type="AlphaFoldDB" id="A0A919K1I5"/>
<dbReference type="PROSITE" id="PS51330">
    <property type="entry name" value="DHFR_2"/>
    <property type="match status" value="1"/>
</dbReference>
<dbReference type="GO" id="GO:0046655">
    <property type="term" value="P:folic acid metabolic process"/>
    <property type="evidence" value="ECO:0007669"/>
    <property type="project" value="TreeGrafter"/>
</dbReference>
<dbReference type="Gene3D" id="3.40.430.10">
    <property type="entry name" value="Dihydrofolate Reductase, subunit A"/>
    <property type="match status" value="1"/>
</dbReference>
<evidence type="ECO:0000256" key="4">
    <source>
        <dbReference type="ARBA" id="ARBA00022563"/>
    </source>
</evidence>
<dbReference type="GO" id="GO:0050661">
    <property type="term" value="F:NADP binding"/>
    <property type="evidence" value="ECO:0007669"/>
    <property type="project" value="InterPro"/>
</dbReference>
<feature type="region of interest" description="Disordered" evidence="8">
    <location>
        <begin position="146"/>
        <end position="184"/>
    </location>
</feature>
<proteinExistence type="inferred from homology"/>
<comment type="caution">
    <text evidence="10">The sequence shown here is derived from an EMBL/GenBank/DDBJ whole genome shotgun (WGS) entry which is preliminary data.</text>
</comment>
<dbReference type="GO" id="GO:0046452">
    <property type="term" value="P:dihydrofolate metabolic process"/>
    <property type="evidence" value="ECO:0007669"/>
    <property type="project" value="TreeGrafter"/>
</dbReference>
<evidence type="ECO:0000259" key="9">
    <source>
        <dbReference type="PROSITE" id="PS51330"/>
    </source>
</evidence>
<name>A0A919K1I5_9ACTN</name>
<dbReference type="SUPFAM" id="SSF53597">
    <property type="entry name" value="Dihydrofolate reductase-like"/>
    <property type="match status" value="1"/>
</dbReference>
<dbReference type="GO" id="GO:0046654">
    <property type="term" value="P:tetrahydrofolate biosynthetic process"/>
    <property type="evidence" value="ECO:0007669"/>
    <property type="project" value="InterPro"/>
</dbReference>
<evidence type="ECO:0000313" key="10">
    <source>
        <dbReference type="EMBL" id="GIE97330.1"/>
    </source>
</evidence>
<evidence type="ECO:0000256" key="3">
    <source>
        <dbReference type="ARBA" id="ARBA00012856"/>
    </source>
</evidence>
<dbReference type="GO" id="GO:0004146">
    <property type="term" value="F:dihydrofolate reductase activity"/>
    <property type="evidence" value="ECO:0007669"/>
    <property type="project" value="UniProtKB-EC"/>
</dbReference>
<protein>
    <recommendedName>
        <fullName evidence="3 7">Dihydrofolate reductase</fullName>
        <ecNumber evidence="3 7">1.5.1.3</ecNumber>
    </recommendedName>
</protein>
<dbReference type="InterPro" id="IPR024072">
    <property type="entry name" value="DHFR-like_dom_sf"/>
</dbReference>